<dbReference type="GO" id="GO:0003677">
    <property type="term" value="F:DNA binding"/>
    <property type="evidence" value="ECO:0007669"/>
    <property type="project" value="InterPro"/>
</dbReference>
<organism evidence="7 8">
    <name type="scientific">Caenorhabditis elegans</name>
    <dbReference type="NCBI Taxonomy" id="6239"/>
    <lineage>
        <taxon>Eukaryota</taxon>
        <taxon>Metazoa</taxon>
        <taxon>Ecdysozoa</taxon>
        <taxon>Nematoda</taxon>
        <taxon>Chromadorea</taxon>
        <taxon>Rhabditida</taxon>
        <taxon>Rhabditina</taxon>
        <taxon>Rhabditomorpha</taxon>
        <taxon>Rhabditoidea</taxon>
        <taxon>Rhabditidae</taxon>
        <taxon>Peloderinae</taxon>
        <taxon>Caenorhabditis</taxon>
    </lineage>
</organism>
<dbReference type="ExpressionAtlas" id="Q56VX2">
    <property type="expression patterns" value="baseline and differential"/>
</dbReference>
<dbReference type="AGR" id="WB:WBGene00012674"/>
<dbReference type="InParanoid" id="Q56VX2"/>
<dbReference type="IntAct" id="Q56VX2">
    <property type="interactions" value="2"/>
</dbReference>
<dbReference type="InterPro" id="IPR036236">
    <property type="entry name" value="Znf_C2H2_sf"/>
</dbReference>
<keyword evidence="1" id="KW-0479">Metal-binding</keyword>
<protein>
    <submittedName>
        <fullName evidence="7">BED-type domain-containing protein</fullName>
    </submittedName>
</protein>
<evidence type="ECO:0000313" key="8">
    <source>
        <dbReference type="Proteomes" id="UP000001940"/>
    </source>
</evidence>
<reference evidence="7 8" key="1">
    <citation type="journal article" date="1998" name="Science">
        <title>Genome sequence of the nematode C. elegans: a platform for investigating biology.</title>
        <authorList>
            <consortium name="The C. elegans sequencing consortium"/>
            <person name="Sulson J.E."/>
            <person name="Waterston R."/>
        </authorList>
    </citation>
    <scope>NUCLEOTIDE SEQUENCE [LARGE SCALE GENOMIC DNA]</scope>
    <source>
        <strain evidence="7 8">Bristol N2</strain>
    </source>
</reference>
<feature type="domain" description="BED-type" evidence="6">
    <location>
        <begin position="55"/>
        <end position="106"/>
    </location>
</feature>
<keyword evidence="8" id="KW-1185">Reference proteome</keyword>
<dbReference type="Pfam" id="PF02892">
    <property type="entry name" value="zf-BED"/>
    <property type="match status" value="1"/>
</dbReference>
<feature type="region of interest" description="Disordered" evidence="5">
    <location>
        <begin position="226"/>
        <end position="255"/>
    </location>
</feature>
<evidence type="ECO:0000256" key="1">
    <source>
        <dbReference type="ARBA" id="ARBA00022723"/>
    </source>
</evidence>
<dbReference type="GO" id="GO:0006357">
    <property type="term" value="P:regulation of transcription by RNA polymerase II"/>
    <property type="evidence" value="ECO:0000318"/>
    <property type="project" value="GO_Central"/>
</dbReference>
<dbReference type="STRING" id="6239.Y39B6A.12b.1"/>
<gene>
    <name evidence="7 9" type="primary">bed-1</name>
    <name evidence="7" type="ORF">CELE_Y39B6A.12</name>
    <name evidence="9" type="ORF">Y39B6A.12</name>
</gene>
<dbReference type="UCSC" id="Y39B6A.12a">
    <property type="organism name" value="c. elegans"/>
</dbReference>
<name>Q56VX2_CAEEL</name>
<dbReference type="InterPro" id="IPR003656">
    <property type="entry name" value="Znf_BED"/>
</dbReference>
<evidence type="ECO:0000256" key="4">
    <source>
        <dbReference type="PROSITE-ProRule" id="PRU00027"/>
    </source>
</evidence>
<dbReference type="SMART" id="SM00614">
    <property type="entry name" value="ZnF_BED"/>
    <property type="match status" value="1"/>
</dbReference>
<evidence type="ECO:0000259" key="6">
    <source>
        <dbReference type="PROSITE" id="PS50808"/>
    </source>
</evidence>
<dbReference type="WormBase" id="Y39B6A.12b">
    <property type="protein sequence ID" value="CE38444"/>
    <property type="gene ID" value="WBGene00012674"/>
    <property type="gene designation" value="bed-1"/>
</dbReference>
<dbReference type="GO" id="GO:0008270">
    <property type="term" value="F:zinc ion binding"/>
    <property type="evidence" value="ECO:0007669"/>
    <property type="project" value="UniProtKB-KW"/>
</dbReference>
<keyword evidence="2 4" id="KW-0863">Zinc-finger</keyword>
<dbReference type="AlphaFoldDB" id="Q56VX2"/>
<evidence type="ECO:0000256" key="5">
    <source>
        <dbReference type="SAM" id="MobiDB-lite"/>
    </source>
</evidence>
<evidence type="ECO:0000256" key="2">
    <source>
        <dbReference type="ARBA" id="ARBA00022771"/>
    </source>
</evidence>
<dbReference type="HOGENOM" id="CLU_655941_0_0_1"/>
<dbReference type="OMA" id="WEHITWV"/>
<evidence type="ECO:0007829" key="10">
    <source>
        <dbReference type="PeptideAtlas" id="Q56VX2"/>
    </source>
</evidence>
<dbReference type="SUPFAM" id="SSF57667">
    <property type="entry name" value="beta-beta-alpha zinc fingers"/>
    <property type="match status" value="1"/>
</dbReference>
<evidence type="ECO:0000313" key="9">
    <source>
        <dbReference type="WormBase" id="Y39B6A.12b"/>
    </source>
</evidence>
<dbReference type="Bgee" id="WBGene00012674">
    <property type="expression patterns" value="Expressed in pharyngeal muscle cell (C elegans) and 4 other cell types or tissues"/>
</dbReference>
<dbReference type="RefSeq" id="NP_001024228.1">
    <property type="nucleotide sequence ID" value="NM_001029057.2"/>
</dbReference>
<dbReference type="eggNOG" id="ENOG502TGTK">
    <property type="taxonomic scope" value="Eukaryota"/>
</dbReference>
<dbReference type="OrthoDB" id="5814137at2759"/>
<proteinExistence type="evidence at protein level"/>
<sequence length="380" mass="42008">MESTQKDIKLEPDEFNYIIAPGAPESENLAENPENPVDLSEIPLETKPAWFPSSKGRSIVWEHITWVAESQRAACNYCAAEFQVKGGTSALLRHLKTIHPAAINFDPENPPPVARRKRKKMEDYTIVTEDTKSYMDNLLEQFLNVDDSAPRGGLPDHDSPQHMLVVDPQSRADSEIDAVIRNLQQFQETEQNGLLEPEPDQALKKLLGIDDGRCEEVIAIAAPIQQDEEKQVSSSSGGAQTKKRRADEQKLTENPALNSGKFSLSILSAIRRPPLPSSTATSSSAAAPQIPAMTSSAVASATSAAAAATPMMPAKYNAQAVQILDFEAKVLYNQSLHSTIAREDAMTTYYRMKSRKLELEIKKLERELGEEQDEAQEHEE</sequence>
<evidence type="ECO:0000256" key="3">
    <source>
        <dbReference type="ARBA" id="ARBA00022833"/>
    </source>
</evidence>
<dbReference type="Proteomes" id="UP000001940">
    <property type="component" value="Chromosome V"/>
</dbReference>
<dbReference type="FunCoup" id="Q56VX2">
    <property type="interactions" value="797"/>
</dbReference>
<keyword evidence="3" id="KW-0862">Zinc</keyword>
<dbReference type="PeptideAtlas" id="Q56VX2"/>
<dbReference type="PaxDb" id="6239-Y39B6A.12b"/>
<accession>Q56VX2</accession>
<dbReference type="GeneID" id="180257"/>
<dbReference type="GO" id="GO:0005634">
    <property type="term" value="C:nucleus"/>
    <property type="evidence" value="ECO:0000318"/>
    <property type="project" value="GO_Central"/>
</dbReference>
<dbReference type="PROSITE" id="PS50808">
    <property type="entry name" value="ZF_BED"/>
    <property type="match status" value="1"/>
</dbReference>
<evidence type="ECO:0000313" key="7">
    <source>
        <dbReference type="EMBL" id="CAI79178.1"/>
    </source>
</evidence>
<dbReference type="CTD" id="180257"/>
<keyword evidence="10" id="KW-1267">Proteomics identification</keyword>
<dbReference type="EMBL" id="BX284605">
    <property type="protein sequence ID" value="CAI79178.1"/>
    <property type="molecule type" value="Genomic_DNA"/>
</dbReference>